<sequence>MTQESDAPTSCFCASPASHTEPEQTTIENDWPIQDYAPDGATLLDPIETTVPDP</sequence>
<evidence type="ECO:0000313" key="2">
    <source>
        <dbReference type="EMBL" id="GAH88961.1"/>
    </source>
</evidence>
<feature type="region of interest" description="Disordered" evidence="1">
    <location>
        <begin position="1"/>
        <end position="25"/>
    </location>
</feature>
<gene>
    <name evidence="2" type="ORF">S03H2_58534</name>
</gene>
<name>X1J2S3_9ZZZZ</name>
<dbReference type="EMBL" id="BARU01037590">
    <property type="protein sequence ID" value="GAH88961.1"/>
    <property type="molecule type" value="Genomic_DNA"/>
</dbReference>
<evidence type="ECO:0000256" key="1">
    <source>
        <dbReference type="SAM" id="MobiDB-lite"/>
    </source>
</evidence>
<proteinExistence type="predicted"/>
<feature type="non-terminal residue" evidence="2">
    <location>
        <position position="54"/>
    </location>
</feature>
<organism evidence="2">
    <name type="scientific">marine sediment metagenome</name>
    <dbReference type="NCBI Taxonomy" id="412755"/>
    <lineage>
        <taxon>unclassified sequences</taxon>
        <taxon>metagenomes</taxon>
        <taxon>ecological metagenomes</taxon>
    </lineage>
</organism>
<reference evidence="2" key="1">
    <citation type="journal article" date="2014" name="Front. Microbiol.">
        <title>High frequency of phylogenetically diverse reductive dehalogenase-homologous genes in deep subseafloor sedimentary metagenomes.</title>
        <authorList>
            <person name="Kawai M."/>
            <person name="Futagami T."/>
            <person name="Toyoda A."/>
            <person name="Takaki Y."/>
            <person name="Nishi S."/>
            <person name="Hori S."/>
            <person name="Arai W."/>
            <person name="Tsubouchi T."/>
            <person name="Morono Y."/>
            <person name="Uchiyama I."/>
            <person name="Ito T."/>
            <person name="Fujiyama A."/>
            <person name="Inagaki F."/>
            <person name="Takami H."/>
        </authorList>
    </citation>
    <scope>NUCLEOTIDE SEQUENCE</scope>
    <source>
        <strain evidence="2">Expedition CK06-06</strain>
    </source>
</reference>
<dbReference type="AlphaFoldDB" id="X1J2S3"/>
<accession>X1J2S3</accession>
<comment type="caution">
    <text evidence="2">The sequence shown here is derived from an EMBL/GenBank/DDBJ whole genome shotgun (WGS) entry which is preliminary data.</text>
</comment>
<protein>
    <submittedName>
        <fullName evidence="2">Uncharacterized protein</fullName>
    </submittedName>
</protein>